<keyword evidence="2 4" id="KW-0418">Kinase</keyword>
<evidence type="ECO:0000313" key="6">
    <source>
        <dbReference type="Proteomes" id="UP001230951"/>
    </source>
</evidence>
<accession>A0AAW8DM08</accession>
<dbReference type="Gene3D" id="1.25.40.340">
    <property type="match status" value="1"/>
</dbReference>
<dbReference type="GO" id="GO:0019563">
    <property type="term" value="P:glycerol catabolic process"/>
    <property type="evidence" value="ECO:0007669"/>
    <property type="project" value="TreeGrafter"/>
</dbReference>
<dbReference type="EMBL" id="JAUSRG010000019">
    <property type="protein sequence ID" value="MDP9907274.1"/>
    <property type="molecule type" value="Genomic_DNA"/>
</dbReference>
<feature type="domain" description="DhaL" evidence="3">
    <location>
        <begin position="3"/>
        <end position="206"/>
    </location>
</feature>
<dbReference type="InterPro" id="IPR050861">
    <property type="entry name" value="Dihydroxyacetone_Kinase"/>
</dbReference>
<dbReference type="Proteomes" id="UP001242995">
    <property type="component" value="Unassembled WGS sequence"/>
</dbReference>
<name>A0AAW8DM08_9MICC</name>
<dbReference type="GO" id="GO:0004371">
    <property type="term" value="F:glycerone kinase activity"/>
    <property type="evidence" value="ECO:0007669"/>
    <property type="project" value="InterPro"/>
</dbReference>
<dbReference type="RefSeq" id="WP_284988851.1">
    <property type="nucleotide sequence ID" value="NZ_JAUSRG010000019.1"/>
</dbReference>
<proteinExistence type="predicted"/>
<dbReference type="PANTHER" id="PTHR28629:SF4">
    <property type="entry name" value="TRIOKINASE_FMN CYCLASE"/>
    <property type="match status" value="1"/>
</dbReference>
<evidence type="ECO:0000256" key="1">
    <source>
        <dbReference type="ARBA" id="ARBA00022679"/>
    </source>
</evidence>
<dbReference type="Proteomes" id="UP001230951">
    <property type="component" value="Unassembled WGS sequence"/>
</dbReference>
<reference evidence="4 6" key="1">
    <citation type="submission" date="2023-07" db="EMBL/GenBank/DDBJ databases">
        <title>Sorghum-associated microbial communities from plants grown in Nebraska, USA.</title>
        <authorList>
            <person name="Schachtman D."/>
        </authorList>
    </citation>
    <scope>NUCLEOTIDE SEQUENCE</scope>
    <source>
        <strain evidence="4">DS1006</strain>
        <strain evidence="5 6">DS1016</strain>
    </source>
</reference>
<dbReference type="EC" id="2.7.1.-" evidence="4"/>
<dbReference type="InterPro" id="IPR012737">
    <property type="entry name" value="DhaK_L_YcgS"/>
</dbReference>
<dbReference type="AlphaFoldDB" id="A0AAW8DM08"/>
<keyword evidence="6" id="KW-1185">Reference proteome</keyword>
<evidence type="ECO:0000313" key="7">
    <source>
        <dbReference type="Proteomes" id="UP001242995"/>
    </source>
</evidence>
<evidence type="ECO:0000256" key="2">
    <source>
        <dbReference type="ARBA" id="ARBA00022777"/>
    </source>
</evidence>
<dbReference type="SMART" id="SM01120">
    <property type="entry name" value="Dak2"/>
    <property type="match status" value="1"/>
</dbReference>
<sequence>MSWDLKEALLHASRQVQSARDQLSDLDAALGDGDHGTSMARSFAAVEQQLTAMEGNEPADLLELVGNTVLNAVGGAMGPLFGSAFLSSGVALRNSDPALSSAERTAAAIAAAADAIQRRGKAAVGDKTMVDAIVPAAEAAAAAAKEADASSATVLRAAAEAAAAGTERTKELVARIGRASRLGERTLGHQDPGATSVTLVLESLAASAGAPVGHPVLALD</sequence>
<dbReference type="PANTHER" id="PTHR28629">
    <property type="entry name" value="TRIOKINASE/FMN CYCLASE"/>
    <property type="match status" value="1"/>
</dbReference>
<dbReference type="GO" id="GO:0005829">
    <property type="term" value="C:cytosol"/>
    <property type="evidence" value="ECO:0007669"/>
    <property type="project" value="TreeGrafter"/>
</dbReference>
<dbReference type="InterPro" id="IPR004007">
    <property type="entry name" value="DhaL_dom"/>
</dbReference>
<protein>
    <submittedName>
        <fullName evidence="4">Dihydroxyacetone kinase-like protein</fullName>
        <ecNumber evidence="4">2.7.1.-</ecNumber>
    </submittedName>
</protein>
<dbReference type="PROSITE" id="PS51480">
    <property type="entry name" value="DHAL"/>
    <property type="match status" value="1"/>
</dbReference>
<dbReference type="InterPro" id="IPR036117">
    <property type="entry name" value="DhaL_dom_sf"/>
</dbReference>
<dbReference type="EMBL" id="JAUSTF010000015">
    <property type="protein sequence ID" value="MDQ0182744.1"/>
    <property type="molecule type" value="Genomic_DNA"/>
</dbReference>
<evidence type="ECO:0000259" key="3">
    <source>
        <dbReference type="PROSITE" id="PS51480"/>
    </source>
</evidence>
<gene>
    <name evidence="4" type="ORF">J2S90_004265</name>
    <name evidence="5" type="ORF">J2S93_004200</name>
</gene>
<dbReference type="FunFam" id="1.25.40.340:FF:000002">
    <property type="entry name" value="Dihydroxyacetone kinase, L subunit"/>
    <property type="match status" value="1"/>
</dbReference>
<keyword evidence="1 4" id="KW-0808">Transferase</keyword>
<dbReference type="NCBIfam" id="TIGR02365">
    <property type="entry name" value="dha_L_ycgS"/>
    <property type="match status" value="1"/>
</dbReference>
<organism evidence="4 7">
    <name type="scientific">Arthrobacter bambusae</name>
    <dbReference type="NCBI Taxonomy" id="1338426"/>
    <lineage>
        <taxon>Bacteria</taxon>
        <taxon>Bacillati</taxon>
        <taxon>Actinomycetota</taxon>
        <taxon>Actinomycetes</taxon>
        <taxon>Micrococcales</taxon>
        <taxon>Micrococcaceae</taxon>
        <taxon>Arthrobacter</taxon>
    </lineage>
</organism>
<dbReference type="Pfam" id="PF02734">
    <property type="entry name" value="Dak2"/>
    <property type="match status" value="1"/>
</dbReference>
<comment type="caution">
    <text evidence="4">The sequence shown here is derived from an EMBL/GenBank/DDBJ whole genome shotgun (WGS) entry which is preliminary data.</text>
</comment>
<evidence type="ECO:0000313" key="5">
    <source>
        <dbReference type="EMBL" id="MDQ0182744.1"/>
    </source>
</evidence>
<dbReference type="SUPFAM" id="SSF101473">
    <property type="entry name" value="DhaL-like"/>
    <property type="match status" value="1"/>
</dbReference>
<evidence type="ECO:0000313" key="4">
    <source>
        <dbReference type="EMBL" id="MDP9907274.1"/>
    </source>
</evidence>